<dbReference type="CTD" id="5552"/>
<organism evidence="4 6">
    <name type="scientific">Phyllostomus discolor</name>
    <name type="common">pale spear-nosed bat</name>
    <dbReference type="NCBI Taxonomy" id="89673"/>
    <lineage>
        <taxon>Eukaryota</taxon>
        <taxon>Metazoa</taxon>
        <taxon>Chordata</taxon>
        <taxon>Craniata</taxon>
        <taxon>Vertebrata</taxon>
        <taxon>Euteleostomi</taxon>
        <taxon>Mammalia</taxon>
        <taxon>Eutheria</taxon>
        <taxon>Laurasiatheria</taxon>
        <taxon>Chiroptera</taxon>
        <taxon>Yangochiroptera</taxon>
        <taxon>Phyllostomidae</taxon>
        <taxon>Phyllostominae</taxon>
        <taxon>Phyllostomus</taxon>
    </lineage>
</organism>
<keyword evidence="2" id="KW-0732">Signal</keyword>
<keyword evidence="4" id="KW-1185">Reference proteome</keyword>
<name>A0A6J2LPG7_9CHIR</name>
<evidence type="ECO:0000256" key="2">
    <source>
        <dbReference type="SAM" id="SignalP"/>
    </source>
</evidence>
<feature type="compositionally biased region" description="Gly residues" evidence="1">
    <location>
        <begin position="95"/>
        <end position="105"/>
    </location>
</feature>
<proteinExistence type="predicted"/>
<gene>
    <name evidence="6" type="primary">SRGN</name>
    <name evidence="3" type="ORF">HJG60_018132</name>
</gene>
<feature type="chain" id="PRO_5044641324" evidence="2">
    <location>
        <begin position="27"/>
        <end position="147"/>
    </location>
</feature>
<feature type="region of interest" description="Disordered" evidence="1">
    <location>
        <begin position="50"/>
        <end position="108"/>
    </location>
</feature>
<evidence type="ECO:0000313" key="5">
    <source>
        <dbReference type="Proteomes" id="UP000664940"/>
    </source>
</evidence>
<protein>
    <submittedName>
        <fullName evidence="3 6">Serglycin</fullName>
    </submittedName>
</protein>
<evidence type="ECO:0000313" key="4">
    <source>
        <dbReference type="Proteomes" id="UP000504628"/>
    </source>
</evidence>
<dbReference type="Proteomes" id="UP000664940">
    <property type="component" value="Unassembled WGS sequence"/>
</dbReference>
<evidence type="ECO:0000256" key="1">
    <source>
        <dbReference type="SAM" id="MobiDB-lite"/>
    </source>
</evidence>
<dbReference type="OrthoDB" id="9884289at2759"/>
<dbReference type="Pfam" id="PF04360">
    <property type="entry name" value="Serglycin"/>
    <property type="match status" value="1"/>
</dbReference>
<evidence type="ECO:0000313" key="6">
    <source>
        <dbReference type="RefSeq" id="XP_028369211.1"/>
    </source>
</evidence>
<dbReference type="AlphaFoldDB" id="A0A6J2LPG7"/>
<dbReference type="Proteomes" id="UP000504628">
    <property type="component" value="Chromosome 5"/>
</dbReference>
<reference evidence="3 5" key="1">
    <citation type="journal article" date="2020" name="Nature">
        <title>Six reference-quality genomes reveal evolution of bat adaptations.</title>
        <authorList>
            <person name="Jebb D."/>
            <person name="Huang Z."/>
            <person name="Pippel M."/>
            <person name="Hughes G.M."/>
            <person name="Lavrichenko K."/>
            <person name="Devanna P."/>
            <person name="Winkler S."/>
            <person name="Jermiin L.S."/>
            <person name="Skirmuntt E.C."/>
            <person name="Katzourakis A."/>
            <person name="Burkitt-Gray L."/>
            <person name="Ray D.A."/>
            <person name="Sullivan K.A.M."/>
            <person name="Roscito J.G."/>
            <person name="Kirilenko B.M."/>
            <person name="Davalos L.M."/>
            <person name="Corthals A.P."/>
            <person name="Power M.L."/>
            <person name="Jones G."/>
            <person name="Ransome R.D."/>
            <person name="Dechmann D.K.N."/>
            <person name="Locatelli A.G."/>
            <person name="Puechmaille S.J."/>
            <person name="Fedrigo O."/>
            <person name="Jarvis E.D."/>
            <person name="Hiller M."/>
            <person name="Vernes S.C."/>
            <person name="Myers E.W."/>
            <person name="Teeling E.C."/>
        </authorList>
    </citation>
    <scope>NUCLEOTIDE SEQUENCE [LARGE SCALE GENOMIC DNA]</scope>
    <source>
        <strain evidence="3">Bat1K_MPI-CBG_1</strain>
    </source>
</reference>
<sequence length="147" mass="16111">MRVLLPCSRLALALALILVLDSSVQGLPARRARYQWVRCTPDSMFANCIDEKGPVFDSPPGESNRIPPPRTDPFSMASTQNLNDVFPLSEDYSGSGSGSGSGGDFLTGVEHEYQPVDKNDAFYYDYKPVSSNNPDLGQNGLEENFIM</sequence>
<dbReference type="EMBL" id="JABVXQ010000005">
    <property type="protein sequence ID" value="KAF6111609.1"/>
    <property type="molecule type" value="Genomic_DNA"/>
</dbReference>
<feature type="signal peptide" evidence="2">
    <location>
        <begin position="1"/>
        <end position="26"/>
    </location>
</feature>
<reference evidence="6" key="2">
    <citation type="submission" date="2025-04" db="UniProtKB">
        <authorList>
            <consortium name="RefSeq"/>
        </authorList>
    </citation>
    <scope>IDENTIFICATION</scope>
    <source>
        <tissue evidence="6">Muscle</tissue>
    </source>
</reference>
<accession>A0A6J2LPG7</accession>
<evidence type="ECO:0000313" key="3">
    <source>
        <dbReference type="EMBL" id="KAF6111609.1"/>
    </source>
</evidence>
<dbReference type="InterPro" id="IPR007455">
    <property type="entry name" value="Serglycin"/>
</dbReference>
<dbReference type="KEGG" id="pdic:114497594"/>
<dbReference type="GeneID" id="114497594"/>
<dbReference type="RefSeq" id="XP_028369211.1">
    <property type="nucleotide sequence ID" value="XM_028513410.2"/>
</dbReference>